<dbReference type="PANTHER" id="PTHR31291:SF2">
    <property type="entry name" value="ALPHA-KETOGLUTARATE-DEPENDENT DIOXYGENASE FTO"/>
    <property type="match status" value="1"/>
</dbReference>
<reference evidence="3 4" key="1">
    <citation type="submission" date="2019-03" db="EMBL/GenBank/DDBJ databases">
        <title>First draft genome of Liparis tanakae, snailfish: a comprehensive survey of snailfish specific genes.</title>
        <authorList>
            <person name="Kim W."/>
            <person name="Song I."/>
            <person name="Jeong J.-H."/>
            <person name="Kim D."/>
            <person name="Kim S."/>
            <person name="Ryu S."/>
            <person name="Song J.Y."/>
            <person name="Lee S.K."/>
        </authorList>
    </citation>
    <scope>NUCLEOTIDE SEQUENCE [LARGE SCALE GENOMIC DNA]</scope>
    <source>
        <tissue evidence="3">Muscle</tissue>
    </source>
</reference>
<dbReference type="Gene3D" id="2.60.120.590">
    <property type="entry name" value="Alpha-ketoglutarate-dependent dioxygenase AlkB-like"/>
    <property type="match status" value="1"/>
</dbReference>
<dbReference type="EMBL" id="SRLO01001745">
    <property type="protein sequence ID" value="TNN35579.1"/>
    <property type="molecule type" value="Genomic_DNA"/>
</dbReference>
<dbReference type="Pfam" id="PF12933">
    <property type="entry name" value="FTO_NTD"/>
    <property type="match status" value="1"/>
</dbReference>
<dbReference type="GO" id="GO:0040014">
    <property type="term" value="P:regulation of multicellular organism growth"/>
    <property type="evidence" value="ECO:0007669"/>
    <property type="project" value="InterPro"/>
</dbReference>
<keyword evidence="3" id="KW-0223">Dioxygenase</keyword>
<dbReference type="InterPro" id="IPR024367">
    <property type="entry name" value="FTO_cat_dom"/>
</dbReference>
<dbReference type="Proteomes" id="UP000314294">
    <property type="component" value="Unassembled WGS sequence"/>
</dbReference>
<keyword evidence="3" id="KW-0560">Oxidoreductase</keyword>
<dbReference type="AlphaFoldDB" id="A0A4Z2F346"/>
<proteinExistence type="predicted"/>
<organism evidence="3 4">
    <name type="scientific">Liparis tanakae</name>
    <name type="common">Tanaka's snailfish</name>
    <dbReference type="NCBI Taxonomy" id="230148"/>
    <lineage>
        <taxon>Eukaryota</taxon>
        <taxon>Metazoa</taxon>
        <taxon>Chordata</taxon>
        <taxon>Craniata</taxon>
        <taxon>Vertebrata</taxon>
        <taxon>Euteleostomi</taxon>
        <taxon>Actinopterygii</taxon>
        <taxon>Neopterygii</taxon>
        <taxon>Teleostei</taxon>
        <taxon>Neoteleostei</taxon>
        <taxon>Acanthomorphata</taxon>
        <taxon>Eupercaria</taxon>
        <taxon>Perciformes</taxon>
        <taxon>Cottioidei</taxon>
        <taxon>Cottales</taxon>
        <taxon>Liparidae</taxon>
        <taxon>Liparis</taxon>
    </lineage>
</organism>
<dbReference type="GO" id="GO:1990931">
    <property type="term" value="F:mRNA N6-methyladenosine dioxygenase activity"/>
    <property type="evidence" value="ECO:0007669"/>
    <property type="project" value="TreeGrafter"/>
</dbReference>
<dbReference type="InterPro" id="IPR032868">
    <property type="entry name" value="FTO"/>
</dbReference>
<accession>A0A4Z2F346</accession>
<comment type="caution">
    <text evidence="3">The sequence shown here is derived from an EMBL/GenBank/DDBJ whole genome shotgun (WGS) entry which is preliminary data.</text>
</comment>
<evidence type="ECO:0000259" key="2">
    <source>
        <dbReference type="Pfam" id="PF12933"/>
    </source>
</evidence>
<dbReference type="GO" id="GO:0035516">
    <property type="term" value="F:broad specificity oxidative DNA demethylase activity"/>
    <property type="evidence" value="ECO:0007669"/>
    <property type="project" value="InterPro"/>
</dbReference>
<dbReference type="GO" id="GO:0006307">
    <property type="term" value="P:DNA alkylation repair"/>
    <property type="evidence" value="ECO:0007669"/>
    <property type="project" value="InterPro"/>
</dbReference>
<name>A0A4Z2F346_9TELE</name>
<sequence>MRGESSEGGSGEGGATSWRIGLKVAWDIHTPGLTLPLEPGDCYYMRGQTGSHMGVNHLTTSSLPPHYLLFLAPPYLLTTSSVGFSLPPLNTTTPSSFSSIVPVLR</sequence>
<dbReference type="GO" id="GO:0042245">
    <property type="term" value="P:RNA repair"/>
    <property type="evidence" value="ECO:0007669"/>
    <property type="project" value="InterPro"/>
</dbReference>
<gene>
    <name evidence="3" type="primary">fto_0</name>
    <name evidence="3" type="ORF">EYF80_054255</name>
</gene>
<dbReference type="PANTHER" id="PTHR31291">
    <property type="entry name" value="ALPHA-KETOGLUTARATE-DEPENDENT DIOXYGENASE FTO"/>
    <property type="match status" value="1"/>
</dbReference>
<protein>
    <submittedName>
        <fullName evidence="3">Alpha-ketoglutarate-dependent dioxygenase FTO</fullName>
    </submittedName>
</protein>
<evidence type="ECO:0000256" key="1">
    <source>
        <dbReference type="ARBA" id="ARBA00001954"/>
    </source>
</evidence>
<dbReference type="InterPro" id="IPR037151">
    <property type="entry name" value="AlkB-like_sf"/>
</dbReference>
<evidence type="ECO:0000313" key="4">
    <source>
        <dbReference type="Proteomes" id="UP000314294"/>
    </source>
</evidence>
<keyword evidence="4" id="KW-1185">Reference proteome</keyword>
<dbReference type="OrthoDB" id="46257at2759"/>
<feature type="domain" description="Alpha-ketoglutarate-dependent dioxygenase FTO catalytic" evidence="2">
    <location>
        <begin position="11"/>
        <end position="48"/>
    </location>
</feature>
<dbReference type="GO" id="GO:0008198">
    <property type="term" value="F:ferrous iron binding"/>
    <property type="evidence" value="ECO:0007669"/>
    <property type="project" value="TreeGrafter"/>
</dbReference>
<evidence type="ECO:0000313" key="3">
    <source>
        <dbReference type="EMBL" id="TNN35579.1"/>
    </source>
</evidence>
<comment type="cofactor">
    <cofactor evidence="1">
        <name>Fe(2+)</name>
        <dbReference type="ChEBI" id="CHEBI:29033"/>
    </cofactor>
</comment>